<comment type="caution">
    <text evidence="2">The sequence shown here is derived from an EMBL/GenBank/DDBJ whole genome shotgun (WGS) entry which is preliminary data.</text>
</comment>
<evidence type="ECO:0000313" key="2">
    <source>
        <dbReference type="EMBL" id="CAG8514885.1"/>
    </source>
</evidence>
<keyword evidence="1" id="KW-0732">Signal</keyword>
<evidence type="ECO:0000313" key="3">
    <source>
        <dbReference type="Proteomes" id="UP000789405"/>
    </source>
</evidence>
<gene>
    <name evidence="2" type="ORF">DERYTH_LOCUS3571</name>
</gene>
<accession>A0A9N9F720</accession>
<sequence length="51" mass="5670">MTKAVLYFLELLYSLNIGGVQPSNSMLVGCNRPTICELILKINDDIIISQN</sequence>
<dbReference type="EMBL" id="CAJVPY010001276">
    <property type="protein sequence ID" value="CAG8514885.1"/>
    <property type="molecule type" value="Genomic_DNA"/>
</dbReference>
<name>A0A9N9F720_9GLOM</name>
<protein>
    <submittedName>
        <fullName evidence="2">5367_t:CDS:1</fullName>
    </submittedName>
</protein>
<feature type="signal peptide" evidence="1">
    <location>
        <begin position="1"/>
        <end position="22"/>
    </location>
</feature>
<dbReference type="PROSITE" id="PS51257">
    <property type="entry name" value="PROKAR_LIPOPROTEIN"/>
    <property type="match status" value="1"/>
</dbReference>
<reference evidence="2" key="1">
    <citation type="submission" date="2021-06" db="EMBL/GenBank/DDBJ databases">
        <authorList>
            <person name="Kallberg Y."/>
            <person name="Tangrot J."/>
            <person name="Rosling A."/>
        </authorList>
    </citation>
    <scope>NUCLEOTIDE SEQUENCE</scope>
    <source>
        <strain evidence="2">MA453B</strain>
    </source>
</reference>
<dbReference type="AlphaFoldDB" id="A0A9N9F720"/>
<feature type="chain" id="PRO_5040290190" evidence="1">
    <location>
        <begin position="23"/>
        <end position="51"/>
    </location>
</feature>
<organism evidence="2 3">
    <name type="scientific">Dentiscutata erythropus</name>
    <dbReference type="NCBI Taxonomy" id="1348616"/>
    <lineage>
        <taxon>Eukaryota</taxon>
        <taxon>Fungi</taxon>
        <taxon>Fungi incertae sedis</taxon>
        <taxon>Mucoromycota</taxon>
        <taxon>Glomeromycotina</taxon>
        <taxon>Glomeromycetes</taxon>
        <taxon>Diversisporales</taxon>
        <taxon>Gigasporaceae</taxon>
        <taxon>Dentiscutata</taxon>
    </lineage>
</organism>
<dbReference type="Proteomes" id="UP000789405">
    <property type="component" value="Unassembled WGS sequence"/>
</dbReference>
<keyword evidence="3" id="KW-1185">Reference proteome</keyword>
<proteinExistence type="predicted"/>
<evidence type="ECO:0000256" key="1">
    <source>
        <dbReference type="SAM" id="SignalP"/>
    </source>
</evidence>